<keyword evidence="1" id="KW-0472">Membrane</keyword>
<accession>A0A1I2D987</accession>
<feature type="transmembrane region" description="Helical" evidence="1">
    <location>
        <begin position="161"/>
        <end position="182"/>
    </location>
</feature>
<protein>
    <recommendedName>
        <fullName evidence="4">Serine/threonine protein kinase</fullName>
    </recommendedName>
</protein>
<dbReference type="Proteomes" id="UP000199477">
    <property type="component" value="Unassembled WGS sequence"/>
</dbReference>
<dbReference type="EMBL" id="FONH01000004">
    <property type="protein sequence ID" value="SFE77039.1"/>
    <property type="molecule type" value="Genomic_DNA"/>
</dbReference>
<name>A0A1I2D987_9GAMM</name>
<gene>
    <name evidence="2" type="ORF">SAMN02799615_01612</name>
</gene>
<sequence>MELDDLKQSWQALDRRLAQQHELNLQLHRESRLEKMKHGLRPLWVGQIVQIVAGALLSLVAGNFWFEHRQFPHLLFCGVLVHLYGVLMIVFGARNLHLVKQVDYAAPVLEIQRRLAELRAWKTRIEAPVFLVTGCFVWIPALLMLFAGLGADVWRLHPDVVLWLCASGVASLALAWLAIHLIRCVWGARVLEREAAGYSVRRAEAALDEVRRFEND</sequence>
<reference evidence="3" key="1">
    <citation type="submission" date="2016-10" db="EMBL/GenBank/DDBJ databases">
        <authorList>
            <person name="Varghese N."/>
            <person name="Submissions S."/>
        </authorList>
    </citation>
    <scope>NUCLEOTIDE SEQUENCE [LARGE SCALE GENOMIC DNA]</scope>
    <source>
        <strain evidence="3">UNC178MFTsu3.1</strain>
    </source>
</reference>
<proteinExistence type="predicted"/>
<evidence type="ECO:0000313" key="3">
    <source>
        <dbReference type="Proteomes" id="UP000199477"/>
    </source>
</evidence>
<keyword evidence="1" id="KW-1133">Transmembrane helix</keyword>
<evidence type="ECO:0000256" key="1">
    <source>
        <dbReference type="SAM" id="Phobius"/>
    </source>
</evidence>
<evidence type="ECO:0000313" key="2">
    <source>
        <dbReference type="EMBL" id="SFE77039.1"/>
    </source>
</evidence>
<keyword evidence="1" id="KW-0812">Transmembrane</keyword>
<evidence type="ECO:0008006" key="4">
    <source>
        <dbReference type="Google" id="ProtNLM"/>
    </source>
</evidence>
<feature type="transmembrane region" description="Helical" evidence="1">
    <location>
        <begin position="129"/>
        <end position="149"/>
    </location>
</feature>
<dbReference type="AlphaFoldDB" id="A0A1I2D987"/>
<keyword evidence="3" id="KW-1185">Reference proteome</keyword>
<dbReference type="RefSeq" id="WP_026635195.1">
    <property type="nucleotide sequence ID" value="NZ_FONH01000004.1"/>
</dbReference>
<organism evidence="2 3">
    <name type="scientific">Dyella marensis</name>
    <dbReference type="NCBI Taxonomy" id="500610"/>
    <lineage>
        <taxon>Bacteria</taxon>
        <taxon>Pseudomonadati</taxon>
        <taxon>Pseudomonadota</taxon>
        <taxon>Gammaproteobacteria</taxon>
        <taxon>Lysobacterales</taxon>
        <taxon>Rhodanobacteraceae</taxon>
        <taxon>Dyella</taxon>
    </lineage>
</organism>
<feature type="transmembrane region" description="Helical" evidence="1">
    <location>
        <begin position="43"/>
        <end position="65"/>
    </location>
</feature>
<dbReference type="STRING" id="500610.SAMN02799615_01612"/>
<feature type="transmembrane region" description="Helical" evidence="1">
    <location>
        <begin position="71"/>
        <end position="91"/>
    </location>
</feature>